<proteinExistence type="predicted"/>
<dbReference type="EMBL" id="FOGV01000001">
    <property type="protein sequence ID" value="SER43138.1"/>
    <property type="molecule type" value="Genomic_DNA"/>
</dbReference>
<dbReference type="PANTHER" id="PTHR10434:SF11">
    <property type="entry name" value="1-ACYL-SN-GLYCEROL-3-PHOSPHATE ACYLTRANSFERASE"/>
    <property type="match status" value="1"/>
</dbReference>
<feature type="domain" description="Phospholipid/glycerol acyltransferase" evidence="3">
    <location>
        <begin position="37"/>
        <end position="149"/>
    </location>
</feature>
<organism evidence="4 5">
    <name type="scientific">Salisediminibacterium halotolerans</name>
    <dbReference type="NCBI Taxonomy" id="517425"/>
    <lineage>
        <taxon>Bacteria</taxon>
        <taxon>Bacillati</taxon>
        <taxon>Bacillota</taxon>
        <taxon>Bacilli</taxon>
        <taxon>Bacillales</taxon>
        <taxon>Bacillaceae</taxon>
        <taxon>Salisediminibacterium</taxon>
    </lineage>
</organism>
<protein>
    <submittedName>
        <fullName evidence="4">1-acyl-sn-glycerol-3-phosphate acyltransferase</fullName>
    </submittedName>
</protein>
<dbReference type="PANTHER" id="PTHR10434">
    <property type="entry name" value="1-ACYL-SN-GLYCEROL-3-PHOSPHATE ACYLTRANSFERASE"/>
    <property type="match status" value="1"/>
</dbReference>
<evidence type="ECO:0000256" key="1">
    <source>
        <dbReference type="ARBA" id="ARBA00022679"/>
    </source>
</evidence>
<dbReference type="SUPFAM" id="SSF69593">
    <property type="entry name" value="Glycerol-3-phosphate (1)-acyltransferase"/>
    <property type="match status" value="1"/>
</dbReference>
<comment type="caution">
    <text evidence="4">The sequence shown here is derived from an EMBL/GenBank/DDBJ whole genome shotgun (WGS) entry which is preliminary data.</text>
</comment>
<evidence type="ECO:0000259" key="3">
    <source>
        <dbReference type="SMART" id="SM00563"/>
    </source>
</evidence>
<dbReference type="InterPro" id="IPR002123">
    <property type="entry name" value="Plipid/glycerol_acylTrfase"/>
</dbReference>
<dbReference type="STRING" id="1464123.SAMN05444126_10183"/>
<name>A0A1H9P4M5_9BACI</name>
<gene>
    <name evidence="4" type="ORF">SAMN05444126_10183</name>
</gene>
<keyword evidence="5" id="KW-1185">Reference proteome</keyword>
<dbReference type="AlphaFoldDB" id="A0A1H9P4M5"/>
<dbReference type="GO" id="GO:0003841">
    <property type="term" value="F:1-acylglycerol-3-phosphate O-acyltransferase activity"/>
    <property type="evidence" value="ECO:0007669"/>
    <property type="project" value="TreeGrafter"/>
</dbReference>
<accession>A0A1H9P4M5</accession>
<keyword evidence="2 4" id="KW-0012">Acyltransferase</keyword>
<evidence type="ECO:0000313" key="5">
    <source>
        <dbReference type="Proteomes" id="UP000199318"/>
    </source>
</evidence>
<sequence length="197" mass="22042">MNKRLYHAGQFVCRMFFRLFYRVEIIGKENIPSDRGVLMCSNHINNLDPPLVGAFLKRETRFMAKAELFEAPVLKKLLPKLGAFPIRRGTSDRQAMRTGLGLLKERELVGVFPEGTRSKTGRLGDGLSGVGFFALRSEADVIPCAVIGSYKPFSRIKLIYGEPLNMQPLRENKASPEQSTKAIMSGIQALLDEHKTS</sequence>
<evidence type="ECO:0000313" key="4">
    <source>
        <dbReference type="EMBL" id="SER43138.1"/>
    </source>
</evidence>
<reference evidence="5" key="1">
    <citation type="submission" date="2016-10" db="EMBL/GenBank/DDBJ databases">
        <authorList>
            <person name="de Groot N.N."/>
        </authorList>
    </citation>
    <scope>NUCLEOTIDE SEQUENCE [LARGE SCALE GENOMIC DNA]</scope>
    <source>
        <strain evidence="5">10nlg</strain>
    </source>
</reference>
<dbReference type="Proteomes" id="UP000199318">
    <property type="component" value="Unassembled WGS sequence"/>
</dbReference>
<dbReference type="SMART" id="SM00563">
    <property type="entry name" value="PlsC"/>
    <property type="match status" value="1"/>
</dbReference>
<keyword evidence="1" id="KW-0808">Transferase</keyword>
<dbReference type="RefSeq" id="WP_177169594.1">
    <property type="nucleotide sequence ID" value="NZ_BJVE01000040.1"/>
</dbReference>
<evidence type="ECO:0000256" key="2">
    <source>
        <dbReference type="ARBA" id="ARBA00023315"/>
    </source>
</evidence>
<dbReference type="Pfam" id="PF01553">
    <property type="entry name" value="Acyltransferase"/>
    <property type="match status" value="1"/>
</dbReference>
<dbReference type="CDD" id="cd07989">
    <property type="entry name" value="LPLAT_AGPAT-like"/>
    <property type="match status" value="1"/>
</dbReference>
<dbReference type="GO" id="GO:0006654">
    <property type="term" value="P:phosphatidic acid biosynthetic process"/>
    <property type="evidence" value="ECO:0007669"/>
    <property type="project" value="TreeGrafter"/>
</dbReference>